<evidence type="ECO:0000256" key="1">
    <source>
        <dbReference type="ARBA" id="ARBA00009437"/>
    </source>
</evidence>
<accession>A0ABT4KJ77</accession>
<dbReference type="SUPFAM" id="SSF46785">
    <property type="entry name" value="Winged helix' DNA-binding domain"/>
    <property type="match status" value="1"/>
</dbReference>
<dbReference type="PANTHER" id="PTHR30293:SF0">
    <property type="entry name" value="NITROGEN ASSIMILATION REGULATORY PROTEIN NAC"/>
    <property type="match status" value="1"/>
</dbReference>
<dbReference type="Gene3D" id="1.10.10.10">
    <property type="entry name" value="Winged helix-like DNA-binding domain superfamily/Winged helix DNA-binding domain"/>
    <property type="match status" value="1"/>
</dbReference>
<dbReference type="EMBL" id="JAPVOI010000004">
    <property type="protein sequence ID" value="MCZ4092033.1"/>
    <property type="molecule type" value="Genomic_DNA"/>
</dbReference>
<dbReference type="PRINTS" id="PR00039">
    <property type="entry name" value="HTHLYSR"/>
</dbReference>
<keyword evidence="2" id="KW-0805">Transcription regulation</keyword>
<evidence type="ECO:0000256" key="3">
    <source>
        <dbReference type="ARBA" id="ARBA00023125"/>
    </source>
</evidence>
<keyword evidence="5" id="KW-0804">Transcription</keyword>
<evidence type="ECO:0000313" key="7">
    <source>
        <dbReference type="EMBL" id="MCZ4092033.1"/>
    </source>
</evidence>
<dbReference type="RefSeq" id="WP_269284538.1">
    <property type="nucleotide sequence ID" value="NZ_JAPVOI010000004.1"/>
</dbReference>
<evidence type="ECO:0000259" key="6">
    <source>
        <dbReference type="PROSITE" id="PS50931"/>
    </source>
</evidence>
<dbReference type="InterPro" id="IPR000847">
    <property type="entry name" value="LysR_HTH_N"/>
</dbReference>
<dbReference type="InterPro" id="IPR005119">
    <property type="entry name" value="LysR_subst-bd"/>
</dbReference>
<evidence type="ECO:0000256" key="5">
    <source>
        <dbReference type="ARBA" id="ARBA00023163"/>
    </source>
</evidence>
<dbReference type="Pfam" id="PF00126">
    <property type="entry name" value="HTH_1"/>
    <property type="match status" value="1"/>
</dbReference>
<feature type="domain" description="HTH lysR-type" evidence="6">
    <location>
        <begin position="1"/>
        <end position="53"/>
    </location>
</feature>
<dbReference type="Gene3D" id="3.40.190.10">
    <property type="entry name" value="Periplasmic binding protein-like II"/>
    <property type="match status" value="2"/>
</dbReference>
<dbReference type="Proteomes" id="UP001079430">
    <property type="component" value="Unassembled WGS sequence"/>
</dbReference>
<dbReference type="Pfam" id="PF03466">
    <property type="entry name" value="LysR_substrate"/>
    <property type="match status" value="1"/>
</dbReference>
<protein>
    <submittedName>
        <fullName evidence="7">LysR family transcriptional regulator</fullName>
    </submittedName>
</protein>
<name>A0ABT4KJ77_9HYPH</name>
<keyword evidence="4" id="KW-0010">Activator</keyword>
<comment type="similarity">
    <text evidence="1">Belongs to the LysR transcriptional regulatory family.</text>
</comment>
<dbReference type="SUPFAM" id="SSF53850">
    <property type="entry name" value="Periplasmic binding protein-like II"/>
    <property type="match status" value="1"/>
</dbReference>
<evidence type="ECO:0000313" key="8">
    <source>
        <dbReference type="Proteomes" id="UP001079430"/>
    </source>
</evidence>
<dbReference type="PROSITE" id="PS50931">
    <property type="entry name" value="HTH_LYSR"/>
    <property type="match status" value="1"/>
</dbReference>
<dbReference type="PANTHER" id="PTHR30293">
    <property type="entry name" value="TRANSCRIPTIONAL REGULATORY PROTEIN NAC-RELATED"/>
    <property type="match status" value="1"/>
</dbReference>
<dbReference type="InterPro" id="IPR036388">
    <property type="entry name" value="WH-like_DNA-bd_sf"/>
</dbReference>
<dbReference type="InterPro" id="IPR036390">
    <property type="entry name" value="WH_DNA-bd_sf"/>
</dbReference>
<sequence length="311" mass="34232">MRYFAMVVKTGGMSHAASRLKLAQTAISIQIRDLESEIGVSLFERHSRGVVPTKAGEVLYERYNELERFLERTLEDVRSAAGNPAPRPFVIGLTPSHMRLVGADVLIAAGTKLPATSLKLVEELSFALIAALERKEIDLAFAYDVDGRPGLVREAVIEDELLFVTARANAVDDSPISFADALQEELFFAGERGIVTLVRRMAQRLSLEPRIVSDMQSVPAIRARIAEGGASLLPYGSVADGVSRGIFAIRRIERPVPSRTLYMVSRREERSLLEDEIIGPFLKDVVRYICRASAPYAIIVDPRFDSAGTSS</sequence>
<reference evidence="7" key="1">
    <citation type="submission" date="2022-10" db="EMBL/GenBank/DDBJ databases">
        <title>Whole genome sequencing of three plant growth promoting bacteria isolated from Vachellia tortilis subsp. raddiana in Morocco.</title>
        <authorList>
            <person name="Hnini M."/>
            <person name="Zouagui R."/>
            <person name="Zouagui H."/>
            <person name="Chemao Elfihri M.-W."/>
            <person name="Ibrahimi A."/>
            <person name="Sbabou L."/>
            <person name="Aurag J."/>
        </authorList>
    </citation>
    <scope>NUCLEOTIDE SEQUENCE</scope>
    <source>
        <strain evidence="7">LMR678</strain>
    </source>
</reference>
<proteinExistence type="inferred from homology"/>
<evidence type="ECO:0000256" key="4">
    <source>
        <dbReference type="ARBA" id="ARBA00023159"/>
    </source>
</evidence>
<organism evidence="7 8">
    <name type="scientific">Sinorhizobium psoraleae</name>
    <dbReference type="NCBI Taxonomy" id="520838"/>
    <lineage>
        <taxon>Bacteria</taxon>
        <taxon>Pseudomonadati</taxon>
        <taxon>Pseudomonadota</taxon>
        <taxon>Alphaproteobacteria</taxon>
        <taxon>Hyphomicrobiales</taxon>
        <taxon>Rhizobiaceae</taxon>
        <taxon>Sinorhizobium/Ensifer group</taxon>
        <taxon>Sinorhizobium</taxon>
    </lineage>
</organism>
<keyword evidence="3" id="KW-0238">DNA-binding</keyword>
<evidence type="ECO:0000256" key="2">
    <source>
        <dbReference type="ARBA" id="ARBA00023015"/>
    </source>
</evidence>
<comment type="caution">
    <text evidence="7">The sequence shown here is derived from an EMBL/GenBank/DDBJ whole genome shotgun (WGS) entry which is preliminary data.</text>
</comment>
<gene>
    <name evidence="7" type="ORF">O3W52_18745</name>
</gene>
<keyword evidence="8" id="KW-1185">Reference proteome</keyword>